<comment type="subcellular location">
    <subcellularLocation>
        <location evidence="1">Membrane</location>
        <topology evidence="1">Multi-pass membrane protein</topology>
    </subcellularLocation>
</comment>
<evidence type="ECO:0000256" key="5">
    <source>
        <dbReference type="ARBA" id="ARBA00022989"/>
    </source>
</evidence>
<feature type="transmembrane region" description="Helical" evidence="8">
    <location>
        <begin position="112"/>
        <end position="134"/>
    </location>
</feature>
<evidence type="ECO:0008006" key="12">
    <source>
        <dbReference type="Google" id="ProtNLM"/>
    </source>
</evidence>
<keyword evidence="3 8" id="KW-0812">Transmembrane</keyword>
<feature type="region of interest" description="Disordered" evidence="7">
    <location>
        <begin position="240"/>
        <end position="318"/>
    </location>
</feature>
<evidence type="ECO:0000256" key="6">
    <source>
        <dbReference type="ARBA" id="ARBA00023136"/>
    </source>
</evidence>
<evidence type="ECO:0000256" key="4">
    <source>
        <dbReference type="ARBA" id="ARBA00022976"/>
    </source>
</evidence>
<keyword evidence="4" id="KW-0914">Notch signaling pathway</keyword>
<name>A0A383WA82_TETOB</name>
<gene>
    <name evidence="9" type="ORF">BQ4739_LOCUS10427</name>
    <name evidence="10" type="ORF">BQ4739_LOCUS14800</name>
</gene>
<dbReference type="GO" id="GO:0016020">
    <property type="term" value="C:membrane"/>
    <property type="evidence" value="ECO:0007669"/>
    <property type="project" value="UniProtKB-SubCell"/>
</dbReference>
<evidence type="ECO:0000313" key="11">
    <source>
        <dbReference type="Proteomes" id="UP000256970"/>
    </source>
</evidence>
<evidence type="ECO:0000256" key="7">
    <source>
        <dbReference type="SAM" id="MobiDB-lite"/>
    </source>
</evidence>
<sequence>MAATAFFGHFFLGIGPGIAFFLAVIAPKSFVVLLSFFSAFYWLLVLLLTSAVFRGFVPLPSTQPAYAGALLAAVAIEEAARAGVWQMHKRALSVLQGMSASSGHSFTKLDELYLALGWGYGHAAVHVLFIFGSLLPLTAGHGTAYSTDCPQMSVFTVAALNSLGLGASLVALSVVALEAWGRKSWLGAAYAPLMHAGAALLTLGSFRPGGCTAAVAAQLALGLVNTWYAASIAWKQGGSSSSSTGGGSTARHSHSSGGSAGAQPLGALPADGSSGSWMAAAAADDGGGSSGGGAGREASAAIVSPRAGPPPSLRSRGA</sequence>
<reference evidence="10 11" key="1">
    <citation type="submission" date="2016-10" db="EMBL/GenBank/DDBJ databases">
        <authorList>
            <person name="Cai Z."/>
        </authorList>
    </citation>
    <scope>NUCLEOTIDE SEQUENCE [LARGE SCALE GENOMIC DNA]</scope>
</reference>
<protein>
    <recommendedName>
        <fullName evidence="12">Gamma-secretase subunit Aph-1</fullName>
    </recommendedName>
</protein>
<accession>A0A383WA82</accession>
<feature type="transmembrane region" description="Helical" evidence="8">
    <location>
        <begin position="154"/>
        <end position="177"/>
    </location>
</feature>
<dbReference type="AlphaFoldDB" id="A0A383WA82"/>
<dbReference type="GO" id="GO:0007219">
    <property type="term" value="P:Notch signaling pathway"/>
    <property type="evidence" value="ECO:0007669"/>
    <property type="project" value="UniProtKB-KW"/>
</dbReference>
<evidence type="ECO:0000256" key="8">
    <source>
        <dbReference type="SAM" id="Phobius"/>
    </source>
</evidence>
<evidence type="ECO:0000313" key="10">
    <source>
        <dbReference type="EMBL" id="SZX74537.1"/>
    </source>
</evidence>
<keyword evidence="6 8" id="KW-0472">Membrane</keyword>
<dbReference type="GO" id="GO:0016485">
    <property type="term" value="P:protein processing"/>
    <property type="evidence" value="ECO:0007669"/>
    <property type="project" value="InterPro"/>
</dbReference>
<dbReference type="Pfam" id="PF06105">
    <property type="entry name" value="Aph-1"/>
    <property type="match status" value="1"/>
</dbReference>
<evidence type="ECO:0000256" key="2">
    <source>
        <dbReference type="ARBA" id="ARBA00005577"/>
    </source>
</evidence>
<comment type="similarity">
    <text evidence="2">Belongs to the APH-1 family.</text>
</comment>
<feature type="transmembrane region" description="Helical" evidence="8">
    <location>
        <begin position="6"/>
        <end position="25"/>
    </location>
</feature>
<keyword evidence="5 8" id="KW-1133">Transmembrane helix</keyword>
<dbReference type="EMBL" id="FNXT01000977">
    <property type="protein sequence ID" value="SZX70195.1"/>
    <property type="molecule type" value="Genomic_DNA"/>
</dbReference>
<dbReference type="EMBL" id="FNXT01001215">
    <property type="protein sequence ID" value="SZX74537.1"/>
    <property type="molecule type" value="Genomic_DNA"/>
</dbReference>
<dbReference type="InterPro" id="IPR009294">
    <property type="entry name" value="Aph-1"/>
</dbReference>
<proteinExistence type="inferred from homology"/>
<feature type="compositionally biased region" description="Low complexity" evidence="7">
    <location>
        <begin position="270"/>
        <end position="284"/>
    </location>
</feature>
<dbReference type="Proteomes" id="UP000256970">
    <property type="component" value="Unassembled WGS sequence"/>
</dbReference>
<organism evidence="10 11">
    <name type="scientific">Tetradesmus obliquus</name>
    <name type="common">Green alga</name>
    <name type="synonym">Acutodesmus obliquus</name>
    <dbReference type="NCBI Taxonomy" id="3088"/>
    <lineage>
        <taxon>Eukaryota</taxon>
        <taxon>Viridiplantae</taxon>
        <taxon>Chlorophyta</taxon>
        <taxon>core chlorophytes</taxon>
        <taxon>Chlorophyceae</taxon>
        <taxon>CS clade</taxon>
        <taxon>Sphaeropleales</taxon>
        <taxon>Scenedesmaceae</taxon>
        <taxon>Tetradesmus</taxon>
    </lineage>
</organism>
<feature type="compositionally biased region" description="Gly residues" evidence="7">
    <location>
        <begin position="285"/>
        <end position="295"/>
    </location>
</feature>
<dbReference type="PANTHER" id="PTHR12889">
    <property type="entry name" value="GAMMA-SECRETASE SUBUNIT APH-1"/>
    <property type="match status" value="1"/>
</dbReference>
<evidence type="ECO:0000256" key="1">
    <source>
        <dbReference type="ARBA" id="ARBA00004141"/>
    </source>
</evidence>
<dbReference type="STRING" id="3088.A0A383WA82"/>
<keyword evidence="11" id="KW-1185">Reference proteome</keyword>
<evidence type="ECO:0000256" key="3">
    <source>
        <dbReference type="ARBA" id="ARBA00022692"/>
    </source>
</evidence>
<evidence type="ECO:0000313" key="9">
    <source>
        <dbReference type="EMBL" id="SZX70195.1"/>
    </source>
</evidence>
<feature type="transmembrane region" description="Helical" evidence="8">
    <location>
        <begin position="65"/>
        <end position="84"/>
    </location>
</feature>
<feature type="transmembrane region" description="Helical" evidence="8">
    <location>
        <begin position="184"/>
        <end position="206"/>
    </location>
</feature>
<feature type="transmembrane region" description="Helical" evidence="8">
    <location>
        <begin position="32"/>
        <end position="53"/>
    </location>
</feature>